<feature type="region of interest" description="Disordered" evidence="1">
    <location>
        <begin position="1"/>
        <end position="26"/>
    </location>
</feature>
<organism evidence="2 3">
    <name type="scientific">Frankliniella fusca</name>
    <dbReference type="NCBI Taxonomy" id="407009"/>
    <lineage>
        <taxon>Eukaryota</taxon>
        <taxon>Metazoa</taxon>
        <taxon>Ecdysozoa</taxon>
        <taxon>Arthropoda</taxon>
        <taxon>Hexapoda</taxon>
        <taxon>Insecta</taxon>
        <taxon>Pterygota</taxon>
        <taxon>Neoptera</taxon>
        <taxon>Paraneoptera</taxon>
        <taxon>Thysanoptera</taxon>
        <taxon>Terebrantia</taxon>
        <taxon>Thripoidea</taxon>
        <taxon>Thripidae</taxon>
        <taxon>Frankliniella</taxon>
    </lineage>
</organism>
<sequence>MPLTSDEENDGSATPPKNKKAKSDKHRLQKFRSEWKFDTKSFGVHVALWLDSDPNNKYKAKCKWCSVSITANKPTIEKHAICKKHISEGEKRKSNTMITKFTTGNAEPSLKHKKAVQRAEIKIAGCFAAHNVPMRFMDHLVPVLKSSLPDSTICKDIDMKRLKCTRVVTNVIGNTHKEDLSETLKKIKFSVLTDESTHFNVKTAAVAVRFYDKMAKPKGRIVTKFWDLSDVFPKGDIEAAREGATGDRLYQLLISAFTKKGIPLENFIGFASDGASVMLGVNNSVMTRLKESCPGIVIMRCVCHSLHLAARDASKALPRACEDLARNTYSFFKHSSKRVAQFAEFQQYLEVAEHKMLLLSVTRWLCLRENIDRILEQWEPLRLYLTEARFEDSTHGTEMLYSWLNDPQMKAYYLFLAWVLPKVSQMNAYFQHSKVVVTSLYEKMTSGYKELLQSFMKSTYLTRTPLSEVDPNQRDMYWPLANLYLGGPVAEQLKHPRLTPPQIEDFKLRCRNYLIALCAGIKQRFDFDDPLIQGLPTLKPSKAISYEDRQYTHSILPFADLVPRAKPADPETLQAIDDQWRRLPLDPDIPREIINEQEVDAFWGMLGELTDSDGVLSRGLCLASECVKSEPQCCQSFEPTPKMYDCMTANILYHREKEGHPGAAAGAAGNDGAGRPNAANDFEDEPEEDPWDMVETVFG</sequence>
<reference evidence="2" key="2">
    <citation type="journal article" date="2023" name="BMC Genomics">
        <title>Pest status, molecular evolution, and epigenetic factors derived from the genome assembly of Frankliniella fusca, a thysanopteran phytovirus vector.</title>
        <authorList>
            <person name="Catto M.A."/>
            <person name="Labadie P.E."/>
            <person name="Jacobson A.L."/>
            <person name="Kennedy G.G."/>
            <person name="Srinivasan R."/>
            <person name="Hunt B.G."/>
        </authorList>
    </citation>
    <scope>NUCLEOTIDE SEQUENCE</scope>
    <source>
        <strain evidence="2">PL_HMW_Pooled</strain>
    </source>
</reference>
<feature type="compositionally biased region" description="Acidic residues" evidence="1">
    <location>
        <begin position="681"/>
        <end position="692"/>
    </location>
</feature>
<feature type="compositionally biased region" description="Basic residues" evidence="1">
    <location>
        <begin position="17"/>
        <end position="26"/>
    </location>
</feature>
<accession>A0AAE1GY91</accession>
<dbReference type="SUPFAM" id="SSF53098">
    <property type="entry name" value="Ribonuclease H-like"/>
    <property type="match status" value="1"/>
</dbReference>
<reference evidence="2" key="1">
    <citation type="submission" date="2021-07" db="EMBL/GenBank/DDBJ databases">
        <authorList>
            <person name="Catto M.A."/>
            <person name="Jacobson A."/>
            <person name="Kennedy G."/>
            <person name="Labadie P."/>
            <person name="Hunt B.G."/>
            <person name="Srinivasan R."/>
        </authorList>
    </citation>
    <scope>NUCLEOTIDE SEQUENCE</scope>
    <source>
        <strain evidence="2">PL_HMW_Pooled</strain>
        <tissue evidence="2">Head</tissue>
    </source>
</reference>
<dbReference type="AlphaFoldDB" id="A0AAE1GY91"/>
<evidence type="ECO:0000313" key="2">
    <source>
        <dbReference type="EMBL" id="KAK3911427.1"/>
    </source>
</evidence>
<proteinExistence type="predicted"/>
<name>A0AAE1GY91_9NEOP</name>
<evidence type="ECO:0000313" key="3">
    <source>
        <dbReference type="Proteomes" id="UP001219518"/>
    </source>
</evidence>
<dbReference type="InterPro" id="IPR012337">
    <property type="entry name" value="RNaseH-like_sf"/>
</dbReference>
<dbReference type="PANTHER" id="PTHR37162">
    <property type="entry name" value="HAT FAMILY DIMERISATION DOMAINCONTAINING PROTEIN-RELATED"/>
    <property type="match status" value="1"/>
</dbReference>
<dbReference type="PANTHER" id="PTHR37162:SF1">
    <property type="entry name" value="BED-TYPE DOMAIN-CONTAINING PROTEIN"/>
    <property type="match status" value="1"/>
</dbReference>
<comment type="caution">
    <text evidence="2">The sequence shown here is derived from an EMBL/GenBank/DDBJ whole genome shotgun (WGS) entry which is preliminary data.</text>
</comment>
<feature type="compositionally biased region" description="Low complexity" evidence="1">
    <location>
        <begin position="661"/>
        <end position="680"/>
    </location>
</feature>
<dbReference type="EMBL" id="JAHWGI010000264">
    <property type="protein sequence ID" value="KAK3911427.1"/>
    <property type="molecule type" value="Genomic_DNA"/>
</dbReference>
<protein>
    <submittedName>
        <fullName evidence="2">Zinc finger protein 862</fullName>
    </submittedName>
</protein>
<evidence type="ECO:0000256" key="1">
    <source>
        <dbReference type="SAM" id="MobiDB-lite"/>
    </source>
</evidence>
<keyword evidence="3" id="KW-1185">Reference proteome</keyword>
<dbReference type="Proteomes" id="UP001219518">
    <property type="component" value="Unassembled WGS sequence"/>
</dbReference>
<gene>
    <name evidence="2" type="ORF">KUF71_004429</name>
</gene>
<feature type="region of interest" description="Disordered" evidence="1">
    <location>
        <begin position="660"/>
        <end position="699"/>
    </location>
</feature>
<feature type="compositionally biased region" description="Acidic residues" evidence="1">
    <location>
        <begin position="1"/>
        <end position="10"/>
    </location>
</feature>